<dbReference type="PANTHER" id="PTHR30069">
    <property type="entry name" value="TONB-DEPENDENT OUTER MEMBRANE RECEPTOR"/>
    <property type="match status" value="1"/>
</dbReference>
<dbReference type="InterPro" id="IPR036942">
    <property type="entry name" value="Beta-barrel_TonB_sf"/>
</dbReference>
<keyword evidence="3" id="KW-1134">Transmembrane beta strand</keyword>
<keyword evidence="8 13" id="KW-0675">Receptor</keyword>
<dbReference type="Gene3D" id="2.170.130.10">
    <property type="entry name" value="TonB-dependent receptor, plug domain"/>
    <property type="match status" value="1"/>
</dbReference>
<evidence type="ECO:0000256" key="9">
    <source>
        <dbReference type="ARBA" id="ARBA00023237"/>
    </source>
</evidence>
<sequence length="848" mass="94981">MLNSTLLWLSLTTHVPTDTIPNPDTLRSRELTEVVVSASRVSESILRSPVSIEVLDARRIRLSAQPSYFDAIENIKGVQLLTSSLGFKVYNTRGFAATTNVRFVQLVDGRDNQAPHIGAPIASALAPSDLDIQQVELVPGVASALYGMNALNGLVNILTRNPFDSEGLSIGQKTGVNHVGDAAVSAKIYSETSLRYAHRIGQRFAFKVNLVYQSGYDWIAGNRDDLNPNGNASLSLFGADNPAYDPVNGYGNEAANRRTITLGGKRYSIGRTGYYEAEATDYGLKNLRGDLSLHYRFSPTVELAYTYQGATLNNVYQRTNRFRLENYRLDQHSLTLTTPSIQVRAYRSRENTGDSYNIRSMAENIDKSFKSDNQWFTDFTNQFNKDTQAGTAVPDALRDARSVADQGRPVPGTQPFNDLIAKLRDINNWDIGAALRVQSWMYHVEGQVEPTRVLWKRFREQTGLTIQAGFDFRRYVVFPDGNYFINPTEAGKNLVYGKTGGFVQLTRTFLDNKLKVFGSLRLDKNYYFDARLNPRLSVVYSPTENNNIRVSFQNGYRFPSLFEGFTNINSGGVKRVGGLPIMSKGIYENAYLVTSINAFQTAITTDVNTNHLTTDQAIQKNKGLLKQSPYTYLKPEQVNSFEVGYKGLFFKQRLFVDIDAYYMAYKNFIAQVNANVAKGSNPDSLAYYFSSSTTQDRYRLWTNSQTKVFNYGASLGLRYSLTTNWSVGGNASFAQLDRAENGDGLESSFNTPRWITNVNISNGNLWRGIGFSVNYKHQDAFLWQSELATGTVSEINTVDAQVSYRIQKLNLLVKAGGTNILNKYYYTFIGGPAVGGLYYTNLVWEPRF</sequence>
<reference evidence="13 14" key="1">
    <citation type="submission" date="2019-12" db="EMBL/GenBank/DDBJ databases">
        <title>Spirosoma sp. HMF4905 genome sequencing and assembly.</title>
        <authorList>
            <person name="Kang H."/>
            <person name="Cha I."/>
            <person name="Kim H."/>
            <person name="Joh K."/>
        </authorList>
    </citation>
    <scope>NUCLEOTIDE SEQUENCE [LARGE SCALE GENOMIC DNA]</scope>
    <source>
        <strain evidence="13 14">HMF4905</strain>
    </source>
</reference>
<keyword evidence="5" id="KW-0732">Signal</keyword>
<evidence type="ECO:0000256" key="10">
    <source>
        <dbReference type="RuleBase" id="RU003357"/>
    </source>
</evidence>
<dbReference type="InterPro" id="IPR012910">
    <property type="entry name" value="Plug_dom"/>
</dbReference>
<keyword evidence="6 10" id="KW-0798">TonB box</keyword>
<keyword evidence="2" id="KW-0813">Transport</keyword>
<dbReference type="InterPro" id="IPR039426">
    <property type="entry name" value="TonB-dep_rcpt-like"/>
</dbReference>
<evidence type="ECO:0000259" key="12">
    <source>
        <dbReference type="Pfam" id="PF07715"/>
    </source>
</evidence>
<keyword evidence="7 10" id="KW-0472">Membrane</keyword>
<evidence type="ECO:0000256" key="4">
    <source>
        <dbReference type="ARBA" id="ARBA00022692"/>
    </source>
</evidence>
<feature type="domain" description="TonB-dependent receptor plug" evidence="12">
    <location>
        <begin position="47"/>
        <end position="153"/>
    </location>
</feature>
<keyword evidence="4" id="KW-0812">Transmembrane</keyword>
<name>A0A7K1S5U2_9BACT</name>
<comment type="caution">
    <text evidence="13">The sequence shown here is derived from an EMBL/GenBank/DDBJ whole genome shotgun (WGS) entry which is preliminary data.</text>
</comment>
<dbReference type="GO" id="GO:0015344">
    <property type="term" value="F:siderophore uptake transmembrane transporter activity"/>
    <property type="evidence" value="ECO:0007669"/>
    <property type="project" value="TreeGrafter"/>
</dbReference>
<dbReference type="AlphaFoldDB" id="A0A7K1S5U2"/>
<evidence type="ECO:0000256" key="5">
    <source>
        <dbReference type="ARBA" id="ARBA00022729"/>
    </source>
</evidence>
<dbReference type="InterPro" id="IPR000531">
    <property type="entry name" value="Beta-barrel_TonB"/>
</dbReference>
<evidence type="ECO:0000256" key="6">
    <source>
        <dbReference type="ARBA" id="ARBA00023077"/>
    </source>
</evidence>
<evidence type="ECO:0000256" key="7">
    <source>
        <dbReference type="ARBA" id="ARBA00023136"/>
    </source>
</evidence>
<feature type="domain" description="TonB-dependent receptor-like beta-barrel" evidence="11">
    <location>
        <begin position="309"/>
        <end position="819"/>
    </location>
</feature>
<evidence type="ECO:0000256" key="8">
    <source>
        <dbReference type="ARBA" id="ARBA00023170"/>
    </source>
</evidence>
<dbReference type="InterPro" id="IPR037066">
    <property type="entry name" value="Plug_dom_sf"/>
</dbReference>
<evidence type="ECO:0000313" key="13">
    <source>
        <dbReference type="EMBL" id="MVM29100.1"/>
    </source>
</evidence>
<dbReference type="Proteomes" id="UP000436006">
    <property type="component" value="Unassembled WGS sequence"/>
</dbReference>
<keyword evidence="9" id="KW-0998">Cell outer membrane</keyword>
<dbReference type="PANTHER" id="PTHR30069:SF29">
    <property type="entry name" value="HEMOGLOBIN AND HEMOGLOBIN-HAPTOGLOBIN-BINDING PROTEIN 1-RELATED"/>
    <property type="match status" value="1"/>
</dbReference>
<dbReference type="Pfam" id="PF00593">
    <property type="entry name" value="TonB_dep_Rec_b-barrel"/>
    <property type="match status" value="1"/>
</dbReference>
<organism evidence="13 14">
    <name type="scientific">Spirosoma arboris</name>
    <dbReference type="NCBI Taxonomy" id="2682092"/>
    <lineage>
        <taxon>Bacteria</taxon>
        <taxon>Pseudomonadati</taxon>
        <taxon>Bacteroidota</taxon>
        <taxon>Cytophagia</taxon>
        <taxon>Cytophagales</taxon>
        <taxon>Cytophagaceae</taxon>
        <taxon>Spirosoma</taxon>
    </lineage>
</organism>
<dbReference type="GO" id="GO:0009279">
    <property type="term" value="C:cell outer membrane"/>
    <property type="evidence" value="ECO:0007669"/>
    <property type="project" value="UniProtKB-SubCell"/>
</dbReference>
<dbReference type="EMBL" id="WPIN01000001">
    <property type="protein sequence ID" value="MVM29100.1"/>
    <property type="molecule type" value="Genomic_DNA"/>
</dbReference>
<comment type="subcellular location">
    <subcellularLocation>
        <location evidence="1">Cell outer membrane</location>
        <topology evidence="1">Multi-pass membrane protein</topology>
    </subcellularLocation>
</comment>
<accession>A0A7K1S5U2</accession>
<proteinExistence type="inferred from homology"/>
<keyword evidence="14" id="KW-1185">Reference proteome</keyword>
<protein>
    <submittedName>
        <fullName evidence="13">TonB-dependent receptor</fullName>
    </submittedName>
</protein>
<dbReference type="Pfam" id="PF07715">
    <property type="entry name" value="Plug"/>
    <property type="match status" value="1"/>
</dbReference>
<dbReference type="SUPFAM" id="SSF56935">
    <property type="entry name" value="Porins"/>
    <property type="match status" value="1"/>
</dbReference>
<gene>
    <name evidence="13" type="ORF">GO755_03580</name>
</gene>
<evidence type="ECO:0000256" key="1">
    <source>
        <dbReference type="ARBA" id="ARBA00004571"/>
    </source>
</evidence>
<evidence type="ECO:0000256" key="2">
    <source>
        <dbReference type="ARBA" id="ARBA00022448"/>
    </source>
</evidence>
<dbReference type="GO" id="GO:0044718">
    <property type="term" value="P:siderophore transmembrane transport"/>
    <property type="evidence" value="ECO:0007669"/>
    <property type="project" value="TreeGrafter"/>
</dbReference>
<evidence type="ECO:0000259" key="11">
    <source>
        <dbReference type="Pfam" id="PF00593"/>
    </source>
</evidence>
<comment type="similarity">
    <text evidence="10">Belongs to the TonB-dependent receptor family.</text>
</comment>
<evidence type="ECO:0000313" key="14">
    <source>
        <dbReference type="Proteomes" id="UP000436006"/>
    </source>
</evidence>
<dbReference type="RefSeq" id="WP_157583178.1">
    <property type="nucleotide sequence ID" value="NZ_WPIN01000001.1"/>
</dbReference>
<dbReference type="Gene3D" id="2.40.170.20">
    <property type="entry name" value="TonB-dependent receptor, beta-barrel domain"/>
    <property type="match status" value="1"/>
</dbReference>
<evidence type="ECO:0000256" key="3">
    <source>
        <dbReference type="ARBA" id="ARBA00022452"/>
    </source>
</evidence>